<protein>
    <submittedName>
        <fullName evidence="3">Uncharacterized protein</fullName>
    </submittedName>
</protein>
<keyword evidence="2" id="KW-0472">Membrane</keyword>
<dbReference type="Proteomes" id="UP000314294">
    <property type="component" value="Unassembled WGS sequence"/>
</dbReference>
<dbReference type="AlphaFoldDB" id="A0A4Z2GIN5"/>
<proteinExistence type="predicted"/>
<dbReference type="EMBL" id="SRLO01000526">
    <property type="protein sequence ID" value="TNN53105.1"/>
    <property type="molecule type" value="Genomic_DNA"/>
</dbReference>
<comment type="caution">
    <text evidence="3">The sequence shown here is derived from an EMBL/GenBank/DDBJ whole genome shotgun (WGS) entry which is preliminary data.</text>
</comment>
<gene>
    <name evidence="3" type="ORF">EYF80_036687</name>
</gene>
<evidence type="ECO:0000256" key="1">
    <source>
        <dbReference type="SAM" id="MobiDB-lite"/>
    </source>
</evidence>
<organism evidence="3 4">
    <name type="scientific">Liparis tanakae</name>
    <name type="common">Tanaka's snailfish</name>
    <dbReference type="NCBI Taxonomy" id="230148"/>
    <lineage>
        <taxon>Eukaryota</taxon>
        <taxon>Metazoa</taxon>
        <taxon>Chordata</taxon>
        <taxon>Craniata</taxon>
        <taxon>Vertebrata</taxon>
        <taxon>Euteleostomi</taxon>
        <taxon>Actinopterygii</taxon>
        <taxon>Neopterygii</taxon>
        <taxon>Teleostei</taxon>
        <taxon>Neoteleostei</taxon>
        <taxon>Acanthomorphata</taxon>
        <taxon>Eupercaria</taxon>
        <taxon>Perciformes</taxon>
        <taxon>Cottioidei</taxon>
        <taxon>Cottales</taxon>
        <taxon>Liparidae</taxon>
        <taxon>Liparis</taxon>
    </lineage>
</organism>
<keyword evidence="4" id="KW-1185">Reference proteome</keyword>
<name>A0A4Z2GIN5_9TELE</name>
<evidence type="ECO:0000256" key="2">
    <source>
        <dbReference type="SAM" id="Phobius"/>
    </source>
</evidence>
<feature type="transmembrane region" description="Helical" evidence="2">
    <location>
        <begin position="119"/>
        <end position="144"/>
    </location>
</feature>
<evidence type="ECO:0000313" key="4">
    <source>
        <dbReference type="Proteomes" id="UP000314294"/>
    </source>
</evidence>
<keyword evidence="2" id="KW-1133">Transmembrane helix</keyword>
<accession>A0A4Z2GIN5</accession>
<sequence>MSLLCCQRIRGDEETRRRRFDISRAHTGRHKSLLIPLPVRAGPGPRPICGTGGPRGTRPPPADRPSGPQLEESSSPGSRTSPARRRRSSLGPGSGRFVFVRQTHAAQSLHVHRLAPLPLLSLLLLVIVVLFLFFSFIFLVLLAVPPGARRRPAGLERLGVAEGAAVVVEEPAEGELVEGVLRVLPVRRAQRVQRPRAVAAVAPRPGDALLLHGVEVGRVHRVSDLGPVGRRLLPQVAGEVHLGEEGVGLDFAGAIGAQAVLRGAAEAADDVHGLGAELDLRGHLQRALPVDDLQTQRVTAAVSYRFT</sequence>
<reference evidence="3 4" key="1">
    <citation type="submission" date="2019-03" db="EMBL/GenBank/DDBJ databases">
        <title>First draft genome of Liparis tanakae, snailfish: a comprehensive survey of snailfish specific genes.</title>
        <authorList>
            <person name="Kim W."/>
            <person name="Song I."/>
            <person name="Jeong J.-H."/>
            <person name="Kim D."/>
            <person name="Kim S."/>
            <person name="Ryu S."/>
            <person name="Song J.Y."/>
            <person name="Lee S.K."/>
        </authorList>
    </citation>
    <scope>NUCLEOTIDE SEQUENCE [LARGE SCALE GENOMIC DNA]</scope>
    <source>
        <tissue evidence="3">Muscle</tissue>
    </source>
</reference>
<keyword evidence="2" id="KW-0812">Transmembrane</keyword>
<feature type="region of interest" description="Disordered" evidence="1">
    <location>
        <begin position="36"/>
        <end position="95"/>
    </location>
</feature>
<evidence type="ECO:0000313" key="3">
    <source>
        <dbReference type="EMBL" id="TNN53105.1"/>
    </source>
</evidence>